<dbReference type="Proteomes" id="UP001148629">
    <property type="component" value="Unassembled WGS sequence"/>
</dbReference>
<evidence type="ECO:0000313" key="2">
    <source>
        <dbReference type="Proteomes" id="UP001148629"/>
    </source>
</evidence>
<keyword evidence="2" id="KW-1185">Reference proteome</keyword>
<comment type="caution">
    <text evidence="1">The sequence shown here is derived from an EMBL/GenBank/DDBJ whole genome shotgun (WGS) entry which is preliminary data.</text>
</comment>
<reference evidence="1" key="1">
    <citation type="submission" date="2022-08" db="EMBL/GenBank/DDBJ databases">
        <title>Genome Sequence of Fusarium decemcellulare.</title>
        <authorList>
            <person name="Buettner E."/>
        </authorList>
    </citation>
    <scope>NUCLEOTIDE SEQUENCE</scope>
    <source>
        <strain evidence="1">Babe19</strain>
    </source>
</reference>
<gene>
    <name evidence="1" type="ORF">NM208_g1501</name>
</gene>
<accession>A0ACC1SVZ2</accession>
<evidence type="ECO:0000313" key="1">
    <source>
        <dbReference type="EMBL" id="KAJ3547466.1"/>
    </source>
</evidence>
<name>A0ACC1SVZ2_9HYPO</name>
<dbReference type="EMBL" id="JANRMS010000078">
    <property type="protein sequence ID" value="KAJ3547466.1"/>
    <property type="molecule type" value="Genomic_DNA"/>
</dbReference>
<protein>
    <submittedName>
        <fullName evidence="1">Uncharacterized protein</fullName>
    </submittedName>
</protein>
<organism evidence="1 2">
    <name type="scientific">Fusarium decemcellulare</name>
    <dbReference type="NCBI Taxonomy" id="57161"/>
    <lineage>
        <taxon>Eukaryota</taxon>
        <taxon>Fungi</taxon>
        <taxon>Dikarya</taxon>
        <taxon>Ascomycota</taxon>
        <taxon>Pezizomycotina</taxon>
        <taxon>Sordariomycetes</taxon>
        <taxon>Hypocreomycetidae</taxon>
        <taxon>Hypocreales</taxon>
        <taxon>Nectriaceae</taxon>
        <taxon>Fusarium</taxon>
        <taxon>Fusarium decemcellulare species complex</taxon>
    </lineage>
</organism>
<sequence>MPTAPGRPNPKILHNVLETAPAELPSNQRWRALVSAPGGQDKTALEPQLPLSHPDETSYHGIPASLVSTLVEEYFDNVYQSDLLLHKPLFLESLAAGTVQPHVLLSICAWGANFYRDKDGKAILKDQGYMLQWAKQAGKMVFQDIGNLQEDNIVTFCNLSLFWHIQGSWRISYLHKGNACQLLHIIGLGPQRSPHTETLGSEIRRRRLWACYLMHCFSSERLFQFDAIADIRNLGLPWPDDEFQAGFPSSPPVPLNSEGICGGIFAELIRGLTLWCSVVSVVKSTESGLDGKIRDILTLENEISA</sequence>
<proteinExistence type="predicted"/>